<feature type="signal peptide" evidence="4">
    <location>
        <begin position="1"/>
        <end position="22"/>
    </location>
</feature>
<dbReference type="PROSITE" id="PS51450">
    <property type="entry name" value="LRR"/>
    <property type="match status" value="5"/>
</dbReference>
<proteinExistence type="predicted"/>
<evidence type="ECO:0000256" key="4">
    <source>
        <dbReference type="SAM" id="SignalP"/>
    </source>
</evidence>
<dbReference type="GeneID" id="111130311"/>
<dbReference type="AlphaFoldDB" id="A0A8B8DZD6"/>
<reference evidence="7" key="2">
    <citation type="submission" date="2025-08" db="UniProtKB">
        <authorList>
            <consortium name="RefSeq"/>
        </authorList>
    </citation>
    <scope>IDENTIFICATION</scope>
    <source>
        <tissue evidence="7">Whole sample</tissue>
    </source>
</reference>
<dbReference type="PANTHER" id="PTHR24373">
    <property type="entry name" value="SLIT RELATED LEUCINE-RICH REPEAT NEURONAL PROTEIN"/>
    <property type="match status" value="1"/>
</dbReference>
<evidence type="ECO:0000256" key="1">
    <source>
        <dbReference type="ARBA" id="ARBA00022614"/>
    </source>
</evidence>
<keyword evidence="3" id="KW-0677">Repeat</keyword>
<dbReference type="InterPro" id="IPR026906">
    <property type="entry name" value="LRR_5"/>
</dbReference>
<dbReference type="SUPFAM" id="SSF52058">
    <property type="entry name" value="L domain-like"/>
    <property type="match status" value="2"/>
</dbReference>
<dbReference type="PRINTS" id="PR00019">
    <property type="entry name" value="LEURICHRPT"/>
</dbReference>
<dbReference type="KEGG" id="cvn:111130311"/>
<dbReference type="Proteomes" id="UP000694844">
    <property type="component" value="Chromosome 1"/>
</dbReference>
<dbReference type="InterPro" id="IPR009003">
    <property type="entry name" value="Peptidase_S1_PA"/>
</dbReference>
<dbReference type="PANTHER" id="PTHR24373:SF275">
    <property type="entry name" value="TIR DOMAIN-CONTAINING PROTEIN"/>
    <property type="match status" value="1"/>
</dbReference>
<dbReference type="SMART" id="SM00369">
    <property type="entry name" value="LRR_TYP"/>
    <property type="match status" value="18"/>
</dbReference>
<feature type="domain" description="LRRCT" evidence="5">
    <location>
        <begin position="672"/>
        <end position="724"/>
    </location>
</feature>
<name>A0A8B8DZD6_CRAVI</name>
<gene>
    <name evidence="7" type="primary">LOC111130311</name>
</gene>
<evidence type="ECO:0000259" key="5">
    <source>
        <dbReference type="SMART" id="SM00082"/>
    </source>
</evidence>
<dbReference type="InterPro" id="IPR032675">
    <property type="entry name" value="LRR_dom_sf"/>
</dbReference>
<dbReference type="FunFam" id="3.80.10.10:FF:001164">
    <property type="entry name" value="GH01279p"/>
    <property type="match status" value="1"/>
</dbReference>
<keyword evidence="6" id="KW-1185">Reference proteome</keyword>
<sequence length="1000" mass="113344">MGYILTIICLIFLDLFCNFAHSFSTYPRRYNRDIDGGGTCPSQCRCMNLNQRGTRDVLDAVEGGTRWGGKDFEELTQMMGDAPTDVGRSMVCQGLRRLPSPIPTDITKLTIYGDSSTGIPETVADQPRGDIQRVPLISDTQIRYIETNSFRENPEMKELTMSGNNVGILYPYTFQHLRSLEVLNFPNNNVRHLSAAVFTGLTSLKQLQLSDNMFRFLPSTVFDNLQELKVLHLNGNKIRYIQKNLFAPLRKLEILDLSRNNITDLFDDVFSTNTEIKELLLNGNRLWKIRARWFDNLSNLRSLSIRGNVIKSIESQTFTKLINLEELLLSANHINEIKDNAFESLRNLKILDVATNDITNIPKMSFFQLESLEEMYLGGNKLMIIKNDTFYYVKSLKTLDMSRNVIETVEHGAFQQLGLLQELDLSHNKLRKIEQNFVTGMGELKEINLEYNFISEIEAEAFKTTSDFLSSKVTVLDLQGNDLRKIGAESFKGLPQLKSLDMGNNKLRRVHSMAFASLAILRKLTLSNNKLKNANNGLFSNLVRLQELDLSTNKFQSVPANAFSGLVDLEDLNIAFNNIHDLSPDALRSLRHLALLNIKGNKLLNFNFTWITNLPQLSSVDLSSNYLFWIDVPESVKLNLKELSVADNNLKTVPAGMKRILAPSAFVDMTGNALECDCRLRWLRDPSLSSEVNVDRMDEIICKSPDRLHGRKLMHLREGDLECTDTGSQQPQTSLMCNAMTLQQKSTMSPRLGNKLSIKRHATVYDSNMQPIANGIVIADGWILTVGTAVETVTQATVNSGYNVRIGRGKKSVRVIRTFYHPLVPMKMQLYNVALIRYVSGKRKPNVDYPCFLTQNQFESVSKIIKKISFTTRLSTKRRYAKLKPKRGRLSRSCVSEKFICSKVKAGKQNKNESMLIDGSPLYLGEPGDSRMAGLGVYMKTTNKSEYAFIPIWSVADWVGTVMKEFDSKCTIDRRSATCKQLKLPSIEDMIMELQPMEEH</sequence>
<keyword evidence="1" id="KW-0433">Leucine-rich repeat</keyword>
<dbReference type="InterPro" id="IPR000483">
    <property type="entry name" value="Cys-rich_flank_reg_C"/>
</dbReference>
<evidence type="ECO:0000256" key="3">
    <source>
        <dbReference type="ARBA" id="ARBA00022737"/>
    </source>
</evidence>
<dbReference type="SMART" id="SM00082">
    <property type="entry name" value="LRRCT"/>
    <property type="match status" value="1"/>
</dbReference>
<dbReference type="OrthoDB" id="676979at2759"/>
<dbReference type="Pfam" id="PF00560">
    <property type="entry name" value="LRR_1"/>
    <property type="match status" value="1"/>
</dbReference>
<dbReference type="SUPFAM" id="SSF50494">
    <property type="entry name" value="Trypsin-like serine proteases"/>
    <property type="match status" value="1"/>
</dbReference>
<evidence type="ECO:0000256" key="2">
    <source>
        <dbReference type="ARBA" id="ARBA00022729"/>
    </source>
</evidence>
<accession>A0A8B8DZD6</accession>
<keyword evidence="2 4" id="KW-0732">Signal</keyword>
<organism evidence="6 7">
    <name type="scientific">Crassostrea virginica</name>
    <name type="common">Eastern oyster</name>
    <dbReference type="NCBI Taxonomy" id="6565"/>
    <lineage>
        <taxon>Eukaryota</taxon>
        <taxon>Metazoa</taxon>
        <taxon>Spiralia</taxon>
        <taxon>Lophotrochozoa</taxon>
        <taxon>Mollusca</taxon>
        <taxon>Bivalvia</taxon>
        <taxon>Autobranchia</taxon>
        <taxon>Pteriomorphia</taxon>
        <taxon>Ostreida</taxon>
        <taxon>Ostreoidea</taxon>
        <taxon>Ostreidae</taxon>
        <taxon>Crassostrea</taxon>
    </lineage>
</organism>
<dbReference type="SMART" id="SM00365">
    <property type="entry name" value="LRR_SD22"/>
    <property type="match status" value="9"/>
</dbReference>
<dbReference type="Pfam" id="PF13306">
    <property type="entry name" value="LRR_5"/>
    <property type="match status" value="1"/>
</dbReference>
<dbReference type="InterPro" id="IPR050328">
    <property type="entry name" value="Dev_Immune_Receptor"/>
</dbReference>
<reference evidence="6" key="1">
    <citation type="submission" date="2024-06" db="UniProtKB">
        <authorList>
            <consortium name="RefSeq"/>
        </authorList>
    </citation>
    <scope>NUCLEOTIDE SEQUENCE [LARGE SCALE GENOMIC DNA]</scope>
</reference>
<feature type="chain" id="PRO_5034655711" evidence="4">
    <location>
        <begin position="23"/>
        <end position="1000"/>
    </location>
</feature>
<dbReference type="InterPro" id="IPR001611">
    <property type="entry name" value="Leu-rich_rpt"/>
</dbReference>
<evidence type="ECO:0000313" key="7">
    <source>
        <dbReference type="RefSeq" id="XP_022332923.1"/>
    </source>
</evidence>
<protein>
    <submittedName>
        <fullName evidence="7">Insulin-like growth factor-binding protein complex acid labile subunit</fullName>
    </submittedName>
</protein>
<dbReference type="RefSeq" id="XP_022332923.1">
    <property type="nucleotide sequence ID" value="XM_022477215.1"/>
</dbReference>
<dbReference type="InterPro" id="IPR003591">
    <property type="entry name" value="Leu-rich_rpt_typical-subtyp"/>
</dbReference>
<dbReference type="Pfam" id="PF13855">
    <property type="entry name" value="LRR_8"/>
    <property type="match status" value="4"/>
</dbReference>
<evidence type="ECO:0000313" key="6">
    <source>
        <dbReference type="Proteomes" id="UP000694844"/>
    </source>
</evidence>
<dbReference type="Gene3D" id="3.80.10.10">
    <property type="entry name" value="Ribonuclease Inhibitor"/>
    <property type="match status" value="5"/>
</dbReference>